<gene>
    <name evidence="1" type="ORF">Vadar_018582</name>
</gene>
<sequence>MAVVSRIPFIPPEISPMRHPGIGMRASTREIAKEPQPPAPAPAVHVVEDMMYVAVGTNIKESKLVVTWALHNSGGRKICILHVHEPDQWIPAMGTKFPARQAEELQLRAHRQGEKQEMNKLLQDYRTMCSNAGVRAEVVNMEMNSIEKGIVELIKQHGIRKLVMGAAADKHYSKKMMEPKSKKAIYVRLQAPTSCHIWFICKGNLVYTREGRSEGVSMDVASSTLQAGQNTETTQSSSWRSQSIAEGANDQLRLTNSGRNYHRALSALPRISVSTFSSDRSSGLTPRTSSIAGRSSADWDEPCNSHYSSRSSDEMADVSALALVLTKEDHHQFSSPPSVSEGRRSVELYDRLEQSMAEAENSRREAFDESMRRRKAEKDAIDANHRAQALERLYAEEVRQRKEVEEALARGKEELKKMKQQVAEVVEEHHIAVEHKSSLESQIANSNLMVKDLERLYAEEVRQRKEVEEALARGKEERKKMKQQVAEVVEALHIAVEHKSSLESQIANSNLMVKDLEQKCFSAEELLQKCKKERDELQAERDNVLKEAEELRKEQAEASANTLAPEFFYEFSFSEIVEATSSFDLSLKIGEGGYGNIYKGLLRHTEVAIKMLHPDSKQGPSEFQQEVTVLSKLRHPNIVTLIGACPQNFILVYEYLPNGSLEDRLCCKDNSPPLSWQTRIRIAAELCSALIFLHSCNPNRIVHGDLKPANILLDSNFVSKLSDFGICRILNQNEFSSNNTTLCCITDHPRGTIAYIDPEFLSTGEMTTKSDVYSFGIILLQLLTGRPAKGIAKEVKCALDKGNLKNLLDPTAGDWPFVQAQGLARIATRCCEMNRQSRPDLASDVWRVLERMSVSCGASPFLMNSKEDCQIPPYFRCPLLQEIMHNPHVAADGYTYEYEAIKGWLDGGRDASPMTDLKLPHCNLLPNRALWSAIQEWQRRR</sequence>
<accession>A0ACB7ZD37</accession>
<evidence type="ECO:0000313" key="1">
    <source>
        <dbReference type="EMBL" id="KAH7863520.1"/>
    </source>
</evidence>
<protein>
    <submittedName>
        <fullName evidence="1">Uncharacterized protein</fullName>
    </submittedName>
</protein>
<organism evidence="1 2">
    <name type="scientific">Vaccinium darrowii</name>
    <dbReference type="NCBI Taxonomy" id="229202"/>
    <lineage>
        <taxon>Eukaryota</taxon>
        <taxon>Viridiplantae</taxon>
        <taxon>Streptophyta</taxon>
        <taxon>Embryophyta</taxon>
        <taxon>Tracheophyta</taxon>
        <taxon>Spermatophyta</taxon>
        <taxon>Magnoliopsida</taxon>
        <taxon>eudicotyledons</taxon>
        <taxon>Gunneridae</taxon>
        <taxon>Pentapetalae</taxon>
        <taxon>asterids</taxon>
        <taxon>Ericales</taxon>
        <taxon>Ericaceae</taxon>
        <taxon>Vaccinioideae</taxon>
        <taxon>Vaccinieae</taxon>
        <taxon>Vaccinium</taxon>
    </lineage>
</organism>
<keyword evidence="2" id="KW-1185">Reference proteome</keyword>
<evidence type="ECO:0000313" key="2">
    <source>
        <dbReference type="Proteomes" id="UP000828048"/>
    </source>
</evidence>
<reference evidence="1 2" key="1">
    <citation type="journal article" date="2021" name="Hortic Res">
        <title>High-quality reference genome and annotation aids understanding of berry development for evergreen blueberry (Vaccinium darrowii).</title>
        <authorList>
            <person name="Yu J."/>
            <person name="Hulse-Kemp A.M."/>
            <person name="Babiker E."/>
            <person name="Staton M."/>
        </authorList>
    </citation>
    <scope>NUCLEOTIDE SEQUENCE [LARGE SCALE GENOMIC DNA]</scope>
    <source>
        <strain evidence="2">cv. NJ 8807/NJ 8810</strain>
        <tissue evidence="1">Young leaf</tissue>
    </source>
</reference>
<name>A0ACB7ZD37_9ERIC</name>
<dbReference type="Proteomes" id="UP000828048">
    <property type="component" value="Chromosome 12"/>
</dbReference>
<proteinExistence type="predicted"/>
<dbReference type="EMBL" id="CM037162">
    <property type="protein sequence ID" value="KAH7863520.1"/>
    <property type="molecule type" value="Genomic_DNA"/>
</dbReference>
<comment type="caution">
    <text evidence="1">The sequence shown here is derived from an EMBL/GenBank/DDBJ whole genome shotgun (WGS) entry which is preliminary data.</text>
</comment>